<evidence type="ECO:0000259" key="2">
    <source>
        <dbReference type="Pfam" id="PF12729"/>
    </source>
</evidence>
<reference evidence="4" key="1">
    <citation type="journal article" date="2019" name="Int. J. Syst. Evol. Microbiol.">
        <title>The Global Catalogue of Microorganisms (GCM) 10K type strain sequencing project: providing services to taxonomists for standard genome sequencing and annotation.</title>
        <authorList>
            <consortium name="The Broad Institute Genomics Platform"/>
            <consortium name="The Broad Institute Genome Sequencing Center for Infectious Disease"/>
            <person name="Wu L."/>
            <person name="Ma J."/>
        </authorList>
    </citation>
    <scope>NUCLEOTIDE SEQUENCE [LARGE SCALE GENOMIC DNA]</scope>
    <source>
        <strain evidence="4">KCTC 42456</strain>
    </source>
</reference>
<organism evidence="3 4">
    <name type="scientific">Pedobacter alpinus</name>
    <dbReference type="NCBI Taxonomy" id="1590643"/>
    <lineage>
        <taxon>Bacteria</taxon>
        <taxon>Pseudomonadati</taxon>
        <taxon>Bacteroidota</taxon>
        <taxon>Sphingobacteriia</taxon>
        <taxon>Sphingobacteriales</taxon>
        <taxon>Sphingobacteriaceae</taxon>
        <taxon>Pedobacter</taxon>
    </lineage>
</organism>
<keyword evidence="1" id="KW-1133">Transmembrane helix</keyword>
<protein>
    <submittedName>
        <fullName evidence="3">MCP four helix bundle domain-containing protein</fullName>
    </submittedName>
</protein>
<dbReference type="Proteomes" id="UP001597546">
    <property type="component" value="Unassembled WGS sequence"/>
</dbReference>
<sequence>MKWSLMFKEKMKAAIVLVALMVAIIISNLLEKKISESNDYTVASIFEDRLQPSVDLYEMRTLNEQRLFILEEYLHANEANDQTRLEKKLNAVHKDFDKLLLKYEGTILVDREKNALLNLKTQLAYFDNAFSEIKKSDKNAEEITIAKFGLNKANESLGNLSKLQSEVGRELLIDYKKDTFYSSFLNSFQILLSIIIGVILLKMVANSTLLNKFDKKVNLN</sequence>
<gene>
    <name evidence="3" type="ORF">ACFSSE_16165</name>
</gene>
<dbReference type="RefSeq" id="WP_379046078.1">
    <property type="nucleotide sequence ID" value="NZ_JBHSKW010000058.1"/>
</dbReference>
<evidence type="ECO:0000256" key="1">
    <source>
        <dbReference type="SAM" id="Phobius"/>
    </source>
</evidence>
<keyword evidence="4" id="KW-1185">Reference proteome</keyword>
<dbReference type="EMBL" id="JBHULV010000052">
    <property type="protein sequence ID" value="MFD2733246.1"/>
    <property type="molecule type" value="Genomic_DNA"/>
</dbReference>
<keyword evidence="1" id="KW-0812">Transmembrane</keyword>
<proteinExistence type="predicted"/>
<evidence type="ECO:0000313" key="3">
    <source>
        <dbReference type="EMBL" id="MFD2733246.1"/>
    </source>
</evidence>
<evidence type="ECO:0000313" key="4">
    <source>
        <dbReference type="Proteomes" id="UP001597546"/>
    </source>
</evidence>
<dbReference type="InterPro" id="IPR024478">
    <property type="entry name" value="HlyB_4HB_MCP"/>
</dbReference>
<feature type="domain" description="Chemotaxis methyl-accepting receptor HlyB-like 4HB MCP" evidence="2">
    <location>
        <begin position="8"/>
        <end position="171"/>
    </location>
</feature>
<dbReference type="Pfam" id="PF12729">
    <property type="entry name" value="4HB_MCP_1"/>
    <property type="match status" value="1"/>
</dbReference>
<name>A0ABW5TVX5_9SPHI</name>
<keyword evidence="1" id="KW-0472">Membrane</keyword>
<comment type="caution">
    <text evidence="3">The sequence shown here is derived from an EMBL/GenBank/DDBJ whole genome shotgun (WGS) entry which is preliminary data.</text>
</comment>
<accession>A0ABW5TVX5</accession>
<feature type="transmembrane region" description="Helical" evidence="1">
    <location>
        <begin position="184"/>
        <end position="205"/>
    </location>
</feature>